<protein>
    <submittedName>
        <fullName evidence="1">Uncharacterized protein</fullName>
    </submittedName>
</protein>
<evidence type="ECO:0000313" key="2">
    <source>
        <dbReference type="Proteomes" id="UP000270342"/>
    </source>
</evidence>
<gene>
    <name evidence="1" type="ORF">D7S86_22760</name>
</gene>
<accession>A0A494XHY8</accession>
<dbReference type="Proteomes" id="UP000270342">
    <property type="component" value="Unassembled WGS sequence"/>
</dbReference>
<dbReference type="EMBL" id="RBZU01000012">
    <property type="protein sequence ID" value="RKP47779.1"/>
    <property type="molecule type" value="Genomic_DNA"/>
</dbReference>
<name>A0A494XHY8_9BURK</name>
<dbReference type="Pfam" id="PF24716">
    <property type="entry name" value="WapI"/>
    <property type="match status" value="1"/>
</dbReference>
<sequence>MGPIVHLSEVEGLLEGCERLYESLSGAAKLQCMEPNLAATLTASTGGRIDVEIHITPDHMAEAHEFKGSIDQTFLPAIILQCRELLAEYPVRSPGHNND</sequence>
<dbReference type="InterPro" id="IPR056510">
    <property type="entry name" value="WapI"/>
</dbReference>
<dbReference type="AlphaFoldDB" id="A0A494XHY8"/>
<comment type="caution">
    <text evidence="1">The sequence shown here is derived from an EMBL/GenBank/DDBJ whole genome shotgun (WGS) entry which is preliminary data.</text>
</comment>
<reference evidence="1 2" key="1">
    <citation type="submission" date="2018-10" db="EMBL/GenBank/DDBJ databases">
        <title>Robbsia sp. DHC34, isolated from soil.</title>
        <authorList>
            <person name="Gao Z.-H."/>
            <person name="Qiu L.-H."/>
        </authorList>
    </citation>
    <scope>NUCLEOTIDE SEQUENCE [LARGE SCALE GENOMIC DNA]</scope>
    <source>
        <strain evidence="1 2">DHC34</strain>
    </source>
</reference>
<evidence type="ECO:0000313" key="1">
    <source>
        <dbReference type="EMBL" id="RKP47779.1"/>
    </source>
</evidence>
<organism evidence="1 2">
    <name type="scientific">Pararobbsia silviterrae</name>
    <dbReference type="NCBI Taxonomy" id="1792498"/>
    <lineage>
        <taxon>Bacteria</taxon>
        <taxon>Pseudomonadati</taxon>
        <taxon>Pseudomonadota</taxon>
        <taxon>Betaproteobacteria</taxon>
        <taxon>Burkholderiales</taxon>
        <taxon>Burkholderiaceae</taxon>
        <taxon>Pararobbsia</taxon>
    </lineage>
</organism>
<keyword evidence="2" id="KW-1185">Reference proteome</keyword>
<proteinExistence type="predicted"/>